<dbReference type="Gene3D" id="3.30.70.330">
    <property type="match status" value="1"/>
</dbReference>
<dbReference type="RefSeq" id="XP_006820002.1">
    <property type="nucleotide sequence ID" value="XM_006819939.1"/>
</dbReference>
<evidence type="ECO:0000256" key="2">
    <source>
        <dbReference type="SAM" id="Phobius"/>
    </source>
</evidence>
<keyword evidence="2" id="KW-0472">Membrane</keyword>
<feature type="transmembrane region" description="Helical" evidence="2">
    <location>
        <begin position="405"/>
        <end position="423"/>
    </location>
</feature>
<organism evidence="3 4">
    <name type="scientific">Saccoglossus kowalevskii</name>
    <name type="common">Acorn worm</name>
    <dbReference type="NCBI Taxonomy" id="10224"/>
    <lineage>
        <taxon>Eukaryota</taxon>
        <taxon>Metazoa</taxon>
        <taxon>Hemichordata</taxon>
        <taxon>Enteropneusta</taxon>
        <taxon>Harrimaniidae</taxon>
        <taxon>Saccoglossus</taxon>
    </lineage>
</organism>
<keyword evidence="2" id="KW-0812">Transmembrane</keyword>
<dbReference type="PANTHER" id="PTHR15092">
    <property type="entry name" value="POLY A -SPECIFIC RIBONUCLEASE/TARGET OF EGR1, MEMBER 1"/>
    <property type="match status" value="1"/>
</dbReference>
<evidence type="ECO:0000256" key="1">
    <source>
        <dbReference type="ARBA" id="ARBA00008372"/>
    </source>
</evidence>
<dbReference type="SUPFAM" id="SSF53098">
    <property type="entry name" value="Ribonuclease H-like"/>
    <property type="match status" value="1"/>
</dbReference>
<keyword evidence="3" id="KW-1185">Reference proteome</keyword>
<accession>A0ABM0MJ11</accession>
<dbReference type="Gene3D" id="3.30.420.10">
    <property type="entry name" value="Ribonuclease H-like superfamily/Ribonuclease H"/>
    <property type="match status" value="1"/>
</dbReference>
<dbReference type="GeneID" id="102801417"/>
<sequence>MKFMYEGIPYLNKDQESELRQQLHIQPSLITNDVDNKLLRMYSSIISEWVQNANENEELIVQGSEALQAFYSSLKIEAILRRQMRDIWTSTNDLGQIVVKKVSNIVRKELEKSEGFLEERILDKLLGFSKVIGTLIETKKPIIGHNMLLDLLFIYQQFYRELPDSYTEFKKELNLILPTVFDTKFIANELRKKLKDCPFFNDTCLEDLYFSLDSKKPGENTGCQSYLRVKNTTKEVNKKPATHRRRIKKSYSTDKPNYIWAKAVLLNQMRPGVVIKKKRIKGLREIQPQGFVAYLHTFKQFKNCINLSRATIHCLNLNGPDPRSVRPEWLYIELKDSNILACNTQLANVFGAYGSVDVKLLDKKHAILAVATHRGSKDILKAFHKHKSFRVVKYNVLKHSPRVRLVLWSGVAMTAVVCIWTIFSSQRQ</sequence>
<dbReference type="InterPro" id="IPR051181">
    <property type="entry name" value="CAF1_poly(A)_ribonucleases"/>
</dbReference>
<dbReference type="Pfam" id="PF04857">
    <property type="entry name" value="CAF1"/>
    <property type="match status" value="1"/>
</dbReference>
<dbReference type="Proteomes" id="UP000694865">
    <property type="component" value="Unplaced"/>
</dbReference>
<gene>
    <name evidence="4" type="primary">LOC102801417</name>
</gene>
<evidence type="ECO:0000313" key="3">
    <source>
        <dbReference type="Proteomes" id="UP000694865"/>
    </source>
</evidence>
<dbReference type="InterPro" id="IPR006941">
    <property type="entry name" value="RNase_CAF1"/>
</dbReference>
<proteinExistence type="inferred from homology"/>
<reference evidence="4" key="1">
    <citation type="submission" date="2025-08" db="UniProtKB">
        <authorList>
            <consortium name="RefSeq"/>
        </authorList>
    </citation>
    <scope>IDENTIFICATION</scope>
    <source>
        <tissue evidence="4">Testes</tissue>
    </source>
</reference>
<keyword evidence="2" id="KW-1133">Transmembrane helix</keyword>
<dbReference type="InterPro" id="IPR012677">
    <property type="entry name" value="Nucleotide-bd_a/b_plait_sf"/>
</dbReference>
<name>A0ABM0MJ11_SACKO</name>
<dbReference type="PANTHER" id="PTHR15092:SF22">
    <property type="entry name" value="POLY(A)-SPECIFIC RIBONUCLEASE PNLDC1"/>
    <property type="match status" value="1"/>
</dbReference>
<evidence type="ECO:0000313" key="4">
    <source>
        <dbReference type="RefSeq" id="XP_006820002.1"/>
    </source>
</evidence>
<dbReference type="InterPro" id="IPR036397">
    <property type="entry name" value="RNaseH_sf"/>
</dbReference>
<comment type="similarity">
    <text evidence="1">Belongs to the CAF1 family.</text>
</comment>
<protein>
    <submittedName>
        <fullName evidence="4">Poly(A)-specific ribonuclease PARN-like domain-containing protein 1-like</fullName>
    </submittedName>
</protein>
<dbReference type="InterPro" id="IPR012337">
    <property type="entry name" value="RNaseH-like_sf"/>
</dbReference>